<reference evidence="4 5" key="1">
    <citation type="submission" date="2020-01" db="EMBL/GenBank/DDBJ databases">
        <title>Insect and environment-associated Actinomycetes.</title>
        <authorList>
            <person name="Currrie C."/>
            <person name="Chevrette M."/>
            <person name="Carlson C."/>
            <person name="Stubbendieck R."/>
            <person name="Wendt-Pienkowski E."/>
        </authorList>
    </citation>
    <scope>NUCLEOTIDE SEQUENCE [LARGE SCALE GENOMIC DNA]</scope>
    <source>
        <strain evidence="4 5">SID14438</strain>
    </source>
</reference>
<feature type="region of interest" description="Disordered" evidence="1">
    <location>
        <begin position="180"/>
        <end position="220"/>
    </location>
</feature>
<dbReference type="Proteomes" id="UP000471648">
    <property type="component" value="Unassembled WGS sequence"/>
</dbReference>
<feature type="chain" id="PRO_5026892188" evidence="3">
    <location>
        <begin position="31"/>
        <end position="448"/>
    </location>
</feature>
<evidence type="ECO:0000256" key="1">
    <source>
        <dbReference type="SAM" id="MobiDB-lite"/>
    </source>
</evidence>
<feature type="transmembrane region" description="Helical" evidence="2">
    <location>
        <begin position="398"/>
        <end position="420"/>
    </location>
</feature>
<organism evidence="4 5">
    <name type="scientific">Streptomyces microflavus</name>
    <name type="common">Streptomyces lipmanii</name>
    <dbReference type="NCBI Taxonomy" id="1919"/>
    <lineage>
        <taxon>Bacteria</taxon>
        <taxon>Bacillati</taxon>
        <taxon>Actinomycetota</taxon>
        <taxon>Actinomycetes</taxon>
        <taxon>Kitasatosporales</taxon>
        <taxon>Streptomycetaceae</taxon>
        <taxon>Streptomyces</taxon>
    </lineage>
</organism>
<comment type="caution">
    <text evidence="4">The sequence shown here is derived from an EMBL/GenBank/DDBJ whole genome shotgun (WGS) entry which is preliminary data.</text>
</comment>
<evidence type="ECO:0000313" key="5">
    <source>
        <dbReference type="Proteomes" id="UP000471648"/>
    </source>
</evidence>
<name>A0A6N9VM70_STRMI</name>
<evidence type="ECO:0000313" key="4">
    <source>
        <dbReference type="EMBL" id="NEB72562.1"/>
    </source>
</evidence>
<keyword evidence="3" id="KW-0732">Signal</keyword>
<dbReference type="EMBL" id="JAAGME010001545">
    <property type="protein sequence ID" value="NEB72562.1"/>
    <property type="molecule type" value="Genomic_DNA"/>
</dbReference>
<protein>
    <submittedName>
        <fullName evidence="4">Uncharacterized protein</fullName>
    </submittedName>
</protein>
<keyword evidence="2" id="KW-0472">Membrane</keyword>
<feature type="region of interest" description="Disordered" evidence="1">
    <location>
        <begin position="428"/>
        <end position="448"/>
    </location>
</feature>
<keyword evidence="2" id="KW-0812">Transmembrane</keyword>
<feature type="signal peptide" evidence="3">
    <location>
        <begin position="1"/>
        <end position="30"/>
    </location>
</feature>
<proteinExistence type="predicted"/>
<evidence type="ECO:0000256" key="3">
    <source>
        <dbReference type="SAM" id="SignalP"/>
    </source>
</evidence>
<evidence type="ECO:0000256" key="2">
    <source>
        <dbReference type="SAM" id="Phobius"/>
    </source>
</evidence>
<dbReference type="AlphaFoldDB" id="A0A6N9VM70"/>
<accession>A0A6N9VM70</accession>
<gene>
    <name evidence="4" type="ORF">G3I39_36640</name>
</gene>
<keyword evidence="2" id="KW-1133">Transmembrane helix</keyword>
<sequence length="448" mass="46941">MKRQRNRGRAMAVALAAMCAVVAPAVPAHAAGPPAYAFAPDAKKVQGAERNAEASVLAAGAVYRSSIKAGEKLYYRVVLDSATDAYVSAVAVPKSEGSVAYGDGITVSIRDLNDSQCSSNRTTFGSGETPRPISAYAHRTVGRGASTTCQGAGKYDVLVERESKDTSSPEAWDLELRFEQEPGLKAGGPTETTAPKDWPSSTPAPPTAEPEKRTGGSSYYDATSLETGEWIDAIAPGQTRFYRVPVDWGQQIYASAVLSNTTGDTTEFIGNALTLSLDNPAQGHIADTSLSYSGKSASTALKPLPPVAYRNRYDYSSQVNTLRFAGWYYLSVTLSPKVAESYGKDPIVLTMSVQVKNKAGASPYEGDPGIFAVTDKDKELAESGDSAPKAAKSATMQVVAAGAFGAGAVLVLGLGAWTLLARRRAAAAGGPGQDHHQPPLGGPPQQGW</sequence>